<evidence type="ECO:0000313" key="3">
    <source>
        <dbReference type="Proteomes" id="UP000007887"/>
    </source>
</evidence>
<dbReference type="Proteomes" id="UP000007887">
    <property type="component" value="Chromosome"/>
</dbReference>
<dbReference type="HOGENOM" id="CLU_1037835_0_0_9"/>
<keyword evidence="1" id="KW-1133">Transmembrane helix</keyword>
<dbReference type="EMBL" id="AP012292">
    <property type="protein sequence ID" value="BAL81738.1"/>
    <property type="molecule type" value="Genomic_DNA"/>
</dbReference>
<keyword evidence="1" id="KW-0812">Transmembrane</keyword>
<dbReference type="OrthoDB" id="1665750at2"/>
<keyword evidence="1" id="KW-0472">Membrane</keyword>
<evidence type="ECO:0000256" key="1">
    <source>
        <dbReference type="SAM" id="Phobius"/>
    </source>
</evidence>
<feature type="transmembrane region" description="Helical" evidence="1">
    <location>
        <begin position="16"/>
        <end position="34"/>
    </location>
</feature>
<evidence type="ECO:0000313" key="2">
    <source>
        <dbReference type="EMBL" id="BAL81738.1"/>
    </source>
</evidence>
<protein>
    <submittedName>
        <fullName evidence="2">Uncharacterized protein</fullName>
    </submittedName>
</protein>
<gene>
    <name evidence="2" type="ordered locus">SELR_00300</name>
</gene>
<reference evidence="2 3" key="1">
    <citation type="submission" date="2011-10" db="EMBL/GenBank/DDBJ databases">
        <title>Whole genome sequence of Selenomonas ruminantium subsp. lactilytica TAM6421.</title>
        <authorList>
            <person name="Oguchi A."/>
            <person name="Ankai A."/>
            <person name="Kaneko J."/>
            <person name="Yamada-Narita S."/>
            <person name="Fukui S."/>
            <person name="Takahashi M."/>
            <person name="Onodera T."/>
            <person name="Kojima S."/>
            <person name="Fushimi T."/>
            <person name="Abe N."/>
            <person name="Kamio Y."/>
            <person name="Yamazaki S."/>
            <person name="Fujita N."/>
        </authorList>
    </citation>
    <scope>NUCLEOTIDE SEQUENCE [LARGE SCALE GENOMIC DNA]</scope>
    <source>
        <strain evidence="3">NBRC 103574 / TAM6421</strain>
    </source>
</reference>
<proteinExistence type="predicted"/>
<organism evidence="2 3">
    <name type="scientific">Selenomonas ruminantium subsp. lactilytica (strain NBRC 103574 / TAM6421)</name>
    <dbReference type="NCBI Taxonomy" id="927704"/>
    <lineage>
        <taxon>Bacteria</taxon>
        <taxon>Bacillati</taxon>
        <taxon>Bacillota</taxon>
        <taxon>Negativicutes</taxon>
        <taxon>Selenomonadales</taxon>
        <taxon>Selenomonadaceae</taxon>
        <taxon>Selenomonas</taxon>
    </lineage>
</organism>
<name>I0GLV1_SELRL</name>
<sequence>MMSRLRQIVQGEKGQSVVEWGLVALFAVGMFFMFHDSSLLPQVSKTYDRVGSYLSGTPLSSTIPTAEDIIRYGTISNTELSKVDNAQRIALDEASLRNLARAFLGKDASASSGMFINDLKFKNYKYNSEKGLKQGILLFDYNIKSTGENGAVKTEFSGNEVSKDNIVNWLEGNYTISSEKNKTLESDQRYFFSDDLIDPYGIKDNTVQNNETWAVSVRCAFEVSQGKVSAVHIWASRNKKDKSNNKVDYPDGWIRQGAEGLVDIVVTE</sequence>
<dbReference type="AlphaFoldDB" id="I0GLV1"/>
<dbReference type="RefSeq" id="WP_014423185.1">
    <property type="nucleotide sequence ID" value="NC_017068.1"/>
</dbReference>
<dbReference type="PATRIC" id="fig|927704.6.peg.32"/>
<accession>I0GLV1</accession>
<dbReference type="KEGG" id="sri:SELR_00300"/>